<dbReference type="EC" id="1.3.5.2" evidence="4 11"/>
<dbReference type="NCBIfam" id="TIGR01036">
    <property type="entry name" value="pyrD_sub2"/>
    <property type="match status" value="1"/>
</dbReference>
<dbReference type="InterPro" id="IPR005719">
    <property type="entry name" value="Dihydroorotate_DH_2"/>
</dbReference>
<keyword evidence="6 11" id="KW-0285">Flavoprotein</keyword>
<dbReference type="GO" id="GO:0006207">
    <property type="term" value="P:'de novo' pyrimidine nucleobase biosynthetic process"/>
    <property type="evidence" value="ECO:0007669"/>
    <property type="project" value="InterPro"/>
</dbReference>
<comment type="cofactor">
    <cofactor evidence="11">
        <name>FMN</name>
        <dbReference type="ChEBI" id="CHEBI:58210"/>
    </cofactor>
    <text evidence="11">Binds 1 FMN per subunit.</text>
</comment>
<dbReference type="UniPathway" id="UPA00070">
    <property type="reaction ID" value="UER00946"/>
</dbReference>
<keyword evidence="8 11" id="KW-0560">Oxidoreductase</keyword>
<evidence type="ECO:0000256" key="4">
    <source>
        <dbReference type="ARBA" id="ARBA00012791"/>
    </source>
</evidence>
<dbReference type="InterPro" id="IPR013785">
    <property type="entry name" value="Aldolase_TIM"/>
</dbReference>
<sequence length="459" mass="49185">MSVRMLTARPSVVRLALPIGSRLKSSSPPSEYAFKLRSSFRTYTTGLVASAALLYGYAYYTDSRAAVHTGVIMPLARALTDAEQSHWLAVQLLRLPFGRPVDRGVDAEGLTTELFGHKVSNPVGLAAGFDKHAEAIDGLFDLGFGYVEIGSVTPLPQPGNPKPRMFRLVEDQSVINRYGFNSLGHATALSHIQDRVDSFYRTHPSMFPPSCFPKGPASSPLPPPGLPRSLIPGRLLGINLGKNKVSAADSDEDYKLGVRTFGPYADVLVINVSSPNTPGLRKLQGGDRLGQLLTTVVKERDSLVTHDGVRPKVVVKIAPDLGTEEIDDVARAIKQSKVDGVIVSNTTISRPDYLQSANKKEIGGLSGPPVKPLALKVVRALRARLPVETPIIGCGGISSGSDALEFARAGASAVQMYTSFGYAGVGLPRKIKDELEETFTKEGTSWASAVKEGKQSGRL</sequence>
<comment type="subcellular location">
    <subcellularLocation>
        <location evidence="1">Membrane</location>
    </subcellularLocation>
    <subcellularLocation>
        <location evidence="11">Mitochondrion inner membrane</location>
        <topology evidence="11">Single-pass membrane protein</topology>
    </subcellularLocation>
</comment>
<evidence type="ECO:0000256" key="5">
    <source>
        <dbReference type="ARBA" id="ARBA00017599"/>
    </source>
</evidence>
<reference evidence="13" key="1">
    <citation type="submission" date="2014-08" db="EMBL/GenBank/DDBJ databases">
        <authorList>
            <person name="Sharma Rahul"/>
            <person name="Thines Marco"/>
        </authorList>
    </citation>
    <scope>NUCLEOTIDE SEQUENCE</scope>
</reference>
<proteinExistence type="inferred from homology"/>
<keyword evidence="11" id="KW-0999">Mitochondrion inner membrane</keyword>
<dbReference type="PANTHER" id="PTHR48109:SF4">
    <property type="entry name" value="DIHYDROOROTATE DEHYDROGENASE (QUINONE), MITOCHONDRIAL"/>
    <property type="match status" value="1"/>
</dbReference>
<evidence type="ECO:0000256" key="8">
    <source>
        <dbReference type="ARBA" id="ARBA00023002"/>
    </source>
</evidence>
<evidence type="ECO:0000256" key="10">
    <source>
        <dbReference type="ARBA" id="ARBA00048639"/>
    </source>
</evidence>
<dbReference type="Pfam" id="PF01180">
    <property type="entry name" value="DHO_dh"/>
    <property type="match status" value="1"/>
</dbReference>
<dbReference type="SUPFAM" id="SSF51395">
    <property type="entry name" value="FMN-linked oxidoreductases"/>
    <property type="match status" value="1"/>
</dbReference>
<evidence type="ECO:0000256" key="6">
    <source>
        <dbReference type="ARBA" id="ARBA00022630"/>
    </source>
</evidence>
<keyword evidence="7 11" id="KW-0288">FMN</keyword>
<evidence type="ECO:0000256" key="11">
    <source>
        <dbReference type="RuleBase" id="RU361255"/>
    </source>
</evidence>
<dbReference type="InterPro" id="IPR050074">
    <property type="entry name" value="DHO_dehydrogenase"/>
</dbReference>
<dbReference type="PROSITE" id="PS00912">
    <property type="entry name" value="DHODEHASE_2"/>
    <property type="match status" value="1"/>
</dbReference>
<keyword evidence="11" id="KW-0496">Mitochondrion</keyword>
<evidence type="ECO:0000259" key="12">
    <source>
        <dbReference type="Pfam" id="PF01180"/>
    </source>
</evidence>
<dbReference type="CDD" id="cd04738">
    <property type="entry name" value="DHOD_2_like"/>
    <property type="match status" value="1"/>
</dbReference>
<dbReference type="PROSITE" id="PS00911">
    <property type="entry name" value="DHODEHASE_1"/>
    <property type="match status" value="1"/>
</dbReference>
<comment type="pathway">
    <text evidence="2 11">Pyrimidine metabolism; UMP biosynthesis via de novo pathway; orotate from (S)-dihydroorotate (quinone route): step 1/1.</text>
</comment>
<evidence type="ECO:0000256" key="2">
    <source>
        <dbReference type="ARBA" id="ARBA00005161"/>
    </source>
</evidence>
<comment type="similarity">
    <text evidence="3 11">Belongs to the dihydroorotate dehydrogenase family. Type 2 subfamily.</text>
</comment>
<dbReference type="InterPro" id="IPR001295">
    <property type="entry name" value="Dihydroorotate_DH_CS"/>
</dbReference>
<accession>A0A0F7SIS7</accession>
<protein>
    <recommendedName>
        <fullName evidence="5 11">Dihydroorotate dehydrogenase (quinone), mitochondrial</fullName>
        <shortName evidence="11">DHOdehase</shortName>
        <ecNumber evidence="4 11">1.3.5.2</ecNumber>
    </recommendedName>
</protein>
<dbReference type="AlphaFoldDB" id="A0A0F7SIS7"/>
<evidence type="ECO:0000256" key="7">
    <source>
        <dbReference type="ARBA" id="ARBA00022643"/>
    </source>
</evidence>
<keyword evidence="9" id="KW-0472">Membrane</keyword>
<comment type="catalytic activity">
    <reaction evidence="10 11">
        <text>(S)-dihydroorotate + a quinone = orotate + a quinol</text>
        <dbReference type="Rhea" id="RHEA:30187"/>
        <dbReference type="ChEBI" id="CHEBI:24646"/>
        <dbReference type="ChEBI" id="CHEBI:30839"/>
        <dbReference type="ChEBI" id="CHEBI:30864"/>
        <dbReference type="ChEBI" id="CHEBI:132124"/>
        <dbReference type="EC" id="1.3.5.2"/>
    </reaction>
</comment>
<feature type="domain" description="Dihydroorotate dehydrogenase catalytic" evidence="12">
    <location>
        <begin position="110"/>
        <end position="438"/>
    </location>
</feature>
<dbReference type="GO" id="GO:0044205">
    <property type="term" value="P:'de novo' UMP biosynthetic process"/>
    <property type="evidence" value="ECO:0007669"/>
    <property type="project" value="UniProtKB-UniPathway"/>
</dbReference>
<evidence type="ECO:0000256" key="9">
    <source>
        <dbReference type="ARBA" id="ARBA00023136"/>
    </source>
</evidence>
<evidence type="ECO:0000256" key="1">
    <source>
        <dbReference type="ARBA" id="ARBA00004370"/>
    </source>
</evidence>
<dbReference type="GO" id="GO:0005743">
    <property type="term" value="C:mitochondrial inner membrane"/>
    <property type="evidence" value="ECO:0007669"/>
    <property type="project" value="UniProtKB-SubCell"/>
</dbReference>
<organism evidence="13">
    <name type="scientific">Phaffia rhodozyma</name>
    <name type="common">Yeast</name>
    <name type="synonym">Xanthophyllomyces dendrorhous</name>
    <dbReference type="NCBI Taxonomy" id="264483"/>
    <lineage>
        <taxon>Eukaryota</taxon>
        <taxon>Fungi</taxon>
        <taxon>Dikarya</taxon>
        <taxon>Basidiomycota</taxon>
        <taxon>Agaricomycotina</taxon>
        <taxon>Tremellomycetes</taxon>
        <taxon>Cystofilobasidiales</taxon>
        <taxon>Mrakiaceae</taxon>
        <taxon>Phaffia</taxon>
    </lineage>
</organism>
<dbReference type="EMBL" id="LN483326">
    <property type="protein sequence ID" value="CDZ98280.1"/>
    <property type="molecule type" value="Genomic_DNA"/>
</dbReference>
<evidence type="ECO:0000313" key="13">
    <source>
        <dbReference type="EMBL" id="CDZ98280.1"/>
    </source>
</evidence>
<dbReference type="GO" id="GO:0106430">
    <property type="term" value="F:dihydroorotate dehydrogenase (quinone) activity"/>
    <property type="evidence" value="ECO:0007669"/>
    <property type="project" value="UniProtKB-EC"/>
</dbReference>
<dbReference type="InterPro" id="IPR005720">
    <property type="entry name" value="Dihydroorotate_DH_cat"/>
</dbReference>
<name>A0A0F7SIS7_PHARH</name>
<dbReference type="Gene3D" id="3.20.20.70">
    <property type="entry name" value="Aldolase class I"/>
    <property type="match status" value="1"/>
</dbReference>
<evidence type="ECO:0000256" key="3">
    <source>
        <dbReference type="ARBA" id="ARBA00005359"/>
    </source>
</evidence>
<dbReference type="PANTHER" id="PTHR48109">
    <property type="entry name" value="DIHYDROOROTATE DEHYDROGENASE (QUINONE), MITOCHONDRIAL-RELATED"/>
    <property type="match status" value="1"/>
</dbReference>